<dbReference type="RefSeq" id="WP_309758615.1">
    <property type="nucleotide sequence ID" value="NZ_JAVDSY010000002.1"/>
</dbReference>
<dbReference type="GO" id="GO:0003700">
    <property type="term" value="F:DNA-binding transcription factor activity"/>
    <property type="evidence" value="ECO:0007669"/>
    <property type="project" value="InterPro"/>
</dbReference>
<dbReference type="CDD" id="cd08414">
    <property type="entry name" value="PBP2_LTTR_aromatics_like"/>
    <property type="match status" value="1"/>
</dbReference>
<dbReference type="InterPro" id="IPR005119">
    <property type="entry name" value="LysR_subst-bd"/>
</dbReference>
<dbReference type="Pfam" id="PF00126">
    <property type="entry name" value="HTH_1"/>
    <property type="match status" value="1"/>
</dbReference>
<dbReference type="PROSITE" id="PS50931">
    <property type="entry name" value="HTH_LYSR"/>
    <property type="match status" value="1"/>
</dbReference>
<protein>
    <submittedName>
        <fullName evidence="6">DNA-binding transcriptional LysR family regulator</fullName>
    </submittedName>
</protein>
<dbReference type="AlphaFoldDB" id="A0AAJ2BQP7"/>
<keyword evidence="3 6" id="KW-0238">DNA-binding</keyword>
<dbReference type="Pfam" id="PF03466">
    <property type="entry name" value="LysR_substrate"/>
    <property type="match status" value="1"/>
</dbReference>
<evidence type="ECO:0000313" key="7">
    <source>
        <dbReference type="Proteomes" id="UP001268036"/>
    </source>
</evidence>
<comment type="similarity">
    <text evidence="1">Belongs to the LysR transcriptional regulatory family.</text>
</comment>
<dbReference type="Proteomes" id="UP001268036">
    <property type="component" value="Unassembled WGS sequence"/>
</dbReference>
<keyword evidence="2" id="KW-0805">Transcription regulation</keyword>
<evidence type="ECO:0000256" key="4">
    <source>
        <dbReference type="ARBA" id="ARBA00023163"/>
    </source>
</evidence>
<evidence type="ECO:0000256" key="3">
    <source>
        <dbReference type="ARBA" id="ARBA00023125"/>
    </source>
</evidence>
<dbReference type="PRINTS" id="PR00039">
    <property type="entry name" value="HTHLYSR"/>
</dbReference>
<name>A0AAJ2BQP7_9PSED</name>
<evidence type="ECO:0000256" key="1">
    <source>
        <dbReference type="ARBA" id="ARBA00009437"/>
    </source>
</evidence>
<reference evidence="6" key="1">
    <citation type="submission" date="2023-08" db="EMBL/GenBank/DDBJ databases">
        <title>Functional and genomic diversity of the sorghum phyllosphere microbiome.</title>
        <authorList>
            <person name="Shade A."/>
        </authorList>
    </citation>
    <scope>NUCLEOTIDE SEQUENCE</scope>
    <source>
        <strain evidence="6">SORGH_AS_0201</strain>
    </source>
</reference>
<feature type="domain" description="HTH lysR-type" evidence="5">
    <location>
        <begin position="1"/>
        <end position="58"/>
    </location>
</feature>
<dbReference type="InterPro" id="IPR000847">
    <property type="entry name" value="LysR_HTH_N"/>
</dbReference>
<proteinExistence type="inferred from homology"/>
<evidence type="ECO:0000313" key="6">
    <source>
        <dbReference type="EMBL" id="MDR6234684.1"/>
    </source>
</evidence>
<organism evidence="6 7">
    <name type="scientific">Pseudomonas oryzihabitans</name>
    <dbReference type="NCBI Taxonomy" id="47885"/>
    <lineage>
        <taxon>Bacteria</taxon>
        <taxon>Pseudomonadati</taxon>
        <taxon>Pseudomonadota</taxon>
        <taxon>Gammaproteobacteria</taxon>
        <taxon>Pseudomonadales</taxon>
        <taxon>Pseudomonadaceae</taxon>
        <taxon>Pseudomonas</taxon>
    </lineage>
</organism>
<sequence length="299" mass="32620">MDTCLLQHFIIAAKHLHFGNAAAEMGIAQSAMSQRIKALEQRLGVSLFHRVNRGVQLTDAGKVFLREAQLLVETTDRAVRVARAAEKGAFGELHIGFDSSAVFAARVYELLQRHAECYPELILNSHEYAVQEQLEAVARGRLDVAVLWGPLGPEYPSLKAHPLLRQSLAVVLQRDHPLAARDALILDDLHGQPFIRLMDPPGVGIGHVVTRLLEQQRITPRTVVQVNSLLSVFGLAGAGYGVGLVPSLPLEIQAPHCVQRPLTGVGNCSELLIVYNGESTSKRALNFVATALKVCFDLV</sequence>
<dbReference type="FunFam" id="1.10.10.10:FF:000001">
    <property type="entry name" value="LysR family transcriptional regulator"/>
    <property type="match status" value="1"/>
</dbReference>
<gene>
    <name evidence="6" type="ORF">QE440_002425</name>
</gene>
<dbReference type="Gene3D" id="3.40.190.10">
    <property type="entry name" value="Periplasmic binding protein-like II"/>
    <property type="match status" value="2"/>
</dbReference>
<dbReference type="InterPro" id="IPR036388">
    <property type="entry name" value="WH-like_DNA-bd_sf"/>
</dbReference>
<dbReference type="PANTHER" id="PTHR30346">
    <property type="entry name" value="TRANSCRIPTIONAL DUAL REGULATOR HCAR-RELATED"/>
    <property type="match status" value="1"/>
</dbReference>
<dbReference type="SUPFAM" id="SSF46785">
    <property type="entry name" value="Winged helix' DNA-binding domain"/>
    <property type="match status" value="1"/>
</dbReference>
<dbReference type="SUPFAM" id="SSF53850">
    <property type="entry name" value="Periplasmic binding protein-like II"/>
    <property type="match status" value="1"/>
</dbReference>
<comment type="caution">
    <text evidence="6">The sequence shown here is derived from an EMBL/GenBank/DDBJ whole genome shotgun (WGS) entry which is preliminary data.</text>
</comment>
<evidence type="ECO:0000256" key="2">
    <source>
        <dbReference type="ARBA" id="ARBA00023015"/>
    </source>
</evidence>
<dbReference type="EMBL" id="JAVJAF010000001">
    <property type="protein sequence ID" value="MDR6234684.1"/>
    <property type="molecule type" value="Genomic_DNA"/>
</dbReference>
<dbReference type="GO" id="GO:0032993">
    <property type="term" value="C:protein-DNA complex"/>
    <property type="evidence" value="ECO:0007669"/>
    <property type="project" value="TreeGrafter"/>
</dbReference>
<keyword evidence="4" id="KW-0804">Transcription</keyword>
<dbReference type="InterPro" id="IPR036390">
    <property type="entry name" value="WH_DNA-bd_sf"/>
</dbReference>
<dbReference type="PANTHER" id="PTHR30346:SF17">
    <property type="entry name" value="LYSR FAMILY TRANSCRIPTIONAL REGULATOR"/>
    <property type="match status" value="1"/>
</dbReference>
<accession>A0AAJ2BQP7</accession>
<dbReference type="Gene3D" id="1.10.10.10">
    <property type="entry name" value="Winged helix-like DNA-binding domain superfamily/Winged helix DNA-binding domain"/>
    <property type="match status" value="1"/>
</dbReference>
<dbReference type="GO" id="GO:0003677">
    <property type="term" value="F:DNA binding"/>
    <property type="evidence" value="ECO:0007669"/>
    <property type="project" value="UniProtKB-KW"/>
</dbReference>
<evidence type="ECO:0000259" key="5">
    <source>
        <dbReference type="PROSITE" id="PS50931"/>
    </source>
</evidence>